<reference evidence="14 15" key="1">
    <citation type="submission" date="2018-12" db="EMBL/GenBank/DDBJ databases">
        <title>Complete Genome Sequence of the Corallopyronin A producing Myxobacterium Corallococcus coralloides B035.</title>
        <authorList>
            <person name="Bouhired S.M."/>
            <person name="Rupp O."/>
            <person name="Blom J."/>
            <person name="Schaeberle T.F."/>
            <person name="Kehraus S."/>
            <person name="Schiefer A."/>
            <person name="Pfarr K."/>
            <person name="Goesmann A."/>
            <person name="Hoerauf A."/>
            <person name="Koenig G.M."/>
        </authorList>
    </citation>
    <scope>NUCLEOTIDE SEQUENCE [LARGE SCALE GENOMIC DNA]</scope>
    <source>
        <strain evidence="14 15">B035</strain>
    </source>
</reference>
<keyword evidence="6" id="KW-0442">Lipid degradation</keyword>
<keyword evidence="8" id="KW-0443">Lipid metabolism</keyword>
<dbReference type="GO" id="GO:0016042">
    <property type="term" value="P:lipid catabolic process"/>
    <property type="evidence" value="ECO:0007669"/>
    <property type="project" value="UniProtKB-KW"/>
</dbReference>
<keyword evidence="3" id="KW-1003">Cell membrane</keyword>
<organism evidence="14 15">
    <name type="scientific">Corallococcus coralloides</name>
    <name type="common">Myxococcus coralloides</name>
    <dbReference type="NCBI Taxonomy" id="184914"/>
    <lineage>
        <taxon>Bacteria</taxon>
        <taxon>Pseudomonadati</taxon>
        <taxon>Myxococcota</taxon>
        <taxon>Myxococcia</taxon>
        <taxon>Myxococcales</taxon>
        <taxon>Cystobacterineae</taxon>
        <taxon>Myxococcaceae</taxon>
        <taxon>Corallococcus</taxon>
    </lineage>
</organism>
<evidence type="ECO:0000256" key="10">
    <source>
        <dbReference type="ARBA" id="ARBA00023186"/>
    </source>
</evidence>
<comment type="similarity">
    <text evidence="2">Belongs to the lipase chaperone family.</text>
</comment>
<evidence type="ECO:0000313" key="14">
    <source>
        <dbReference type="EMBL" id="QAT86559.1"/>
    </source>
</evidence>
<evidence type="ECO:0000256" key="11">
    <source>
        <dbReference type="ARBA" id="ARBA00030948"/>
    </source>
</evidence>
<name>A0A410RX78_CORCK</name>
<dbReference type="Pfam" id="PF03280">
    <property type="entry name" value="Lipase_chap"/>
    <property type="match status" value="1"/>
</dbReference>
<dbReference type="AlphaFoldDB" id="A0A410RX78"/>
<dbReference type="Proteomes" id="UP000288758">
    <property type="component" value="Chromosome"/>
</dbReference>
<keyword evidence="4" id="KW-0997">Cell inner membrane</keyword>
<dbReference type="GO" id="GO:0006457">
    <property type="term" value="P:protein folding"/>
    <property type="evidence" value="ECO:0007669"/>
    <property type="project" value="InterPro"/>
</dbReference>
<evidence type="ECO:0000256" key="6">
    <source>
        <dbReference type="ARBA" id="ARBA00022963"/>
    </source>
</evidence>
<comment type="subcellular location">
    <subcellularLocation>
        <location evidence="1">Cell inner membrane</location>
        <topology evidence="1">Single-pass membrane protein</topology>
        <orientation evidence="1">Periplasmic side</orientation>
    </subcellularLocation>
</comment>
<gene>
    <name evidence="14" type="primary">lipB1</name>
    <name evidence="14" type="ORF">EJ065_5020</name>
</gene>
<evidence type="ECO:0000313" key="15">
    <source>
        <dbReference type="Proteomes" id="UP000288758"/>
    </source>
</evidence>
<sequence>MKSRAVILVVALCALLGAGVFSWWKVRAEDSPGPTVPPSAAPVARGPKPLGAAPAVPGAAATPSPAPQAGSPLPPLPGSLKDTEEDGAVRVDASGHLVPNADLRRFFNYYLSATGEEPASLIRERILAALRAKNLPAAAMDEAVQVLDDYLAYLEAARGLASKGSAAMPDTGDRLEALRKLRREHLGPGVADGLFGQEEAVDAVAVERLKLRNDASLTKEEREQRMAALEERLPPDVRASREEAVRPLRQQAVEQELLAAGATAEDLHQHRLSTVGPEATERLESLDAERARWKQRLADFRAKRAALGQSEPDPARREAAVQRLLFDSFTPEERLRVEAADTIEAASGSGGG</sequence>
<dbReference type="RefSeq" id="WP_128798107.1">
    <property type="nucleotide sequence ID" value="NZ_CP034669.1"/>
</dbReference>
<protein>
    <recommendedName>
        <fullName evidence="11">Lipase helper protein</fullName>
    </recommendedName>
    <alternativeName>
        <fullName evidence="12">Lipase modulator</fullName>
    </alternativeName>
</protein>
<keyword evidence="9" id="KW-0472">Membrane</keyword>
<feature type="compositionally biased region" description="Low complexity" evidence="13">
    <location>
        <begin position="46"/>
        <end position="71"/>
    </location>
</feature>
<evidence type="ECO:0000256" key="5">
    <source>
        <dbReference type="ARBA" id="ARBA00022692"/>
    </source>
</evidence>
<evidence type="ECO:0000256" key="12">
    <source>
        <dbReference type="ARBA" id="ARBA00031542"/>
    </source>
</evidence>
<evidence type="ECO:0000256" key="8">
    <source>
        <dbReference type="ARBA" id="ARBA00023098"/>
    </source>
</evidence>
<proteinExistence type="inferred from homology"/>
<evidence type="ECO:0000256" key="13">
    <source>
        <dbReference type="SAM" id="MobiDB-lite"/>
    </source>
</evidence>
<dbReference type="InterPro" id="IPR004961">
    <property type="entry name" value="Lipase_chaperone"/>
</dbReference>
<keyword evidence="7" id="KW-1133">Transmembrane helix</keyword>
<evidence type="ECO:0000256" key="9">
    <source>
        <dbReference type="ARBA" id="ARBA00023136"/>
    </source>
</evidence>
<dbReference type="HAMAP" id="MF_00790">
    <property type="entry name" value="Lipase_chap"/>
    <property type="match status" value="1"/>
</dbReference>
<evidence type="ECO:0000256" key="7">
    <source>
        <dbReference type="ARBA" id="ARBA00022989"/>
    </source>
</evidence>
<keyword evidence="10" id="KW-0143">Chaperone</keyword>
<dbReference type="EMBL" id="CP034669">
    <property type="protein sequence ID" value="QAT86559.1"/>
    <property type="molecule type" value="Genomic_DNA"/>
</dbReference>
<keyword evidence="5" id="KW-0812">Transmembrane</keyword>
<feature type="region of interest" description="Disordered" evidence="13">
    <location>
        <begin position="31"/>
        <end position="83"/>
    </location>
</feature>
<dbReference type="GO" id="GO:0051082">
    <property type="term" value="F:unfolded protein binding"/>
    <property type="evidence" value="ECO:0007669"/>
    <property type="project" value="InterPro"/>
</dbReference>
<dbReference type="SUPFAM" id="SSF158855">
    <property type="entry name" value="Lipase chaperone-like"/>
    <property type="match status" value="1"/>
</dbReference>
<evidence type="ECO:0000256" key="1">
    <source>
        <dbReference type="ARBA" id="ARBA00004383"/>
    </source>
</evidence>
<dbReference type="GO" id="GO:0005886">
    <property type="term" value="C:plasma membrane"/>
    <property type="evidence" value="ECO:0007669"/>
    <property type="project" value="UniProtKB-SubCell"/>
</dbReference>
<evidence type="ECO:0000256" key="2">
    <source>
        <dbReference type="ARBA" id="ARBA00010358"/>
    </source>
</evidence>
<accession>A0A410RX78</accession>
<evidence type="ECO:0000256" key="3">
    <source>
        <dbReference type="ARBA" id="ARBA00022475"/>
    </source>
</evidence>
<evidence type="ECO:0000256" key="4">
    <source>
        <dbReference type="ARBA" id="ARBA00022519"/>
    </source>
</evidence>